<proteinExistence type="inferred from homology"/>
<dbReference type="InterPro" id="IPR013762">
    <property type="entry name" value="Integrase-like_cat_sf"/>
</dbReference>
<protein>
    <submittedName>
        <fullName evidence="4">Recombinase</fullName>
    </submittedName>
</protein>
<evidence type="ECO:0000313" key="4">
    <source>
        <dbReference type="EMBL" id="OBU07413.1"/>
    </source>
</evidence>
<dbReference type="Proteomes" id="UP000092247">
    <property type="component" value="Unassembled WGS sequence"/>
</dbReference>
<comment type="caution">
    <text evidence="4">The sequence shown here is derived from an EMBL/GenBank/DDBJ whole genome shotgun (WGS) entry which is preliminary data.</text>
</comment>
<dbReference type="GO" id="GO:0006310">
    <property type="term" value="P:DNA recombination"/>
    <property type="evidence" value="ECO:0007669"/>
    <property type="project" value="UniProtKB-KW"/>
</dbReference>
<name>A0A1B8HEB1_9GAMM</name>
<dbReference type="SUPFAM" id="SSF56349">
    <property type="entry name" value="DNA breaking-rejoining enzymes"/>
    <property type="match status" value="1"/>
</dbReference>
<comment type="similarity">
    <text evidence="1">Belongs to the 'phage' integrase family.</text>
</comment>
<dbReference type="PANTHER" id="PTHR30629">
    <property type="entry name" value="PROPHAGE INTEGRASE"/>
    <property type="match status" value="1"/>
</dbReference>
<accession>A0A1B8HEB1</accession>
<organism evidence="4 5">
    <name type="scientific">Morganella psychrotolerans</name>
    <dbReference type="NCBI Taxonomy" id="368603"/>
    <lineage>
        <taxon>Bacteria</taxon>
        <taxon>Pseudomonadati</taxon>
        <taxon>Pseudomonadota</taxon>
        <taxon>Gammaproteobacteria</taxon>
        <taxon>Enterobacterales</taxon>
        <taxon>Morganellaceae</taxon>
        <taxon>Morganella</taxon>
    </lineage>
</organism>
<evidence type="ECO:0000256" key="3">
    <source>
        <dbReference type="ARBA" id="ARBA00023172"/>
    </source>
</evidence>
<dbReference type="InterPro" id="IPR011010">
    <property type="entry name" value="DNA_brk_join_enz"/>
</dbReference>
<dbReference type="GO" id="GO:0015074">
    <property type="term" value="P:DNA integration"/>
    <property type="evidence" value="ECO:0007669"/>
    <property type="project" value="UniProtKB-KW"/>
</dbReference>
<dbReference type="EMBL" id="LZEX01000012">
    <property type="protein sequence ID" value="OBU07413.1"/>
    <property type="molecule type" value="Genomic_DNA"/>
</dbReference>
<dbReference type="PANTHER" id="PTHR30629:SF2">
    <property type="entry name" value="PROPHAGE INTEGRASE INTS-RELATED"/>
    <property type="match status" value="1"/>
</dbReference>
<dbReference type="Gene3D" id="1.10.443.10">
    <property type="entry name" value="Intergrase catalytic core"/>
    <property type="match status" value="1"/>
</dbReference>
<dbReference type="RefSeq" id="WP_067423481.1">
    <property type="nucleotide sequence ID" value="NZ_LZEX01000012.1"/>
</dbReference>
<sequence length="466" mass="52910">MELCVTNDPADAGKVDYITALSRWEASKPPYTSRDMKVCVTAAVTILNYLKKSRRTKYEMDNFLRFDFSKGGKVTIYAEFPKGMQLKGRKLGQWPELSLDIAREKAQETAKEGLTAESVIGVINRYKADLEAKVKRHKLSTASYNTYCCRLKQIEGSFGGREVFCDVKYIRLVDILDQWIATKSNSYALELFAELRRVWKYGSPLYAGGRNIAASLPDDYVASRVQRPQPTRLYTDIESVAGLWINLAACISSHQKNALRYMILTGVRPINVSNLKWEYINKDMTEITYPAGITGMRGAMKTQKEFRLPVTAAIKKILAEQKAWSDSVSGCNKEYVFLSPRNPSVPFAKRSLDKIIKTYSPEDAVKGIKHENTVKGSAGAFNTMCRKFMKSNIIVQMRRKGYSRSDTKEISLFCLHHSNKSDDPMGEHYDFSDEILDEEMALKRIAFNAHEESILAQVALLRIKKR</sequence>
<evidence type="ECO:0000313" key="5">
    <source>
        <dbReference type="Proteomes" id="UP000092247"/>
    </source>
</evidence>
<gene>
    <name evidence="4" type="ORF">AYY17_05300</name>
</gene>
<dbReference type="InterPro" id="IPR050808">
    <property type="entry name" value="Phage_Integrase"/>
</dbReference>
<reference evidence="4 5" key="1">
    <citation type="submission" date="2016-06" db="EMBL/GenBank/DDBJ databases">
        <authorList>
            <person name="Kjaerup R.B."/>
            <person name="Dalgaard T.S."/>
            <person name="Juul-Madsen H.R."/>
        </authorList>
    </citation>
    <scope>NUCLEOTIDE SEQUENCE [LARGE SCALE GENOMIC DNA]</scope>
    <source>
        <strain evidence="4 5">GCSL-Mp3</strain>
    </source>
</reference>
<dbReference type="AlphaFoldDB" id="A0A1B8HEB1"/>
<dbReference type="GO" id="GO:0003677">
    <property type="term" value="F:DNA binding"/>
    <property type="evidence" value="ECO:0007669"/>
    <property type="project" value="InterPro"/>
</dbReference>
<keyword evidence="3" id="KW-0233">DNA recombination</keyword>
<evidence type="ECO:0000256" key="1">
    <source>
        <dbReference type="ARBA" id="ARBA00008857"/>
    </source>
</evidence>
<evidence type="ECO:0000256" key="2">
    <source>
        <dbReference type="ARBA" id="ARBA00022908"/>
    </source>
</evidence>
<keyword evidence="2" id="KW-0229">DNA integration</keyword>